<feature type="transmembrane region" description="Helical" evidence="1">
    <location>
        <begin position="144"/>
        <end position="166"/>
    </location>
</feature>
<evidence type="ECO:0000313" key="2">
    <source>
        <dbReference type="EMBL" id="HHO74566.1"/>
    </source>
</evidence>
<comment type="caution">
    <text evidence="2">The sequence shown here is derived from an EMBL/GenBank/DDBJ whole genome shotgun (WGS) entry which is preliminary data.</text>
</comment>
<protein>
    <submittedName>
        <fullName evidence="2">Methyltransferase domain-containing protein</fullName>
    </submittedName>
</protein>
<dbReference type="PANTHER" id="PTHR43591:SF24">
    <property type="entry name" value="2-METHOXY-6-POLYPRENYL-1,4-BENZOQUINOL METHYLASE, MITOCHONDRIAL"/>
    <property type="match status" value="1"/>
</dbReference>
<proteinExistence type="predicted"/>
<sequence length="217" mass="24911">MKHKKITADVFSSVSKHYDAFLNLITFSRIKDWQRTMLKEVEGAKTLLDVGTGTGEVLLQADPQALRVGIDLSLGMLKVARKKCPDCGFVLADAENMPFKTSSFDAITLSLVYRHLYNRDQFLKEARRVLKPEGRLAILDINKFWLTPLLVFFMKFLIKPLGLVLFGREKWEFFIHSLENSLSEEGLKRELEPNGFKVIKTQKRLFGIVYIVSAQRI</sequence>
<dbReference type="EMBL" id="DSAC01000098">
    <property type="protein sequence ID" value="HHO74566.1"/>
    <property type="molecule type" value="Genomic_DNA"/>
</dbReference>
<evidence type="ECO:0000256" key="1">
    <source>
        <dbReference type="SAM" id="Phobius"/>
    </source>
</evidence>
<dbReference type="GO" id="GO:0008168">
    <property type="term" value="F:methyltransferase activity"/>
    <property type="evidence" value="ECO:0007669"/>
    <property type="project" value="UniProtKB-KW"/>
</dbReference>
<keyword evidence="2" id="KW-0808">Transferase</keyword>
<dbReference type="InterPro" id="IPR029063">
    <property type="entry name" value="SAM-dependent_MTases_sf"/>
</dbReference>
<reference evidence="2" key="1">
    <citation type="journal article" date="2020" name="mSystems">
        <title>Genome- and Community-Level Interaction Insights into Carbon Utilization and Element Cycling Functions of Hydrothermarchaeota in Hydrothermal Sediment.</title>
        <authorList>
            <person name="Zhou Z."/>
            <person name="Liu Y."/>
            <person name="Xu W."/>
            <person name="Pan J."/>
            <person name="Luo Z.H."/>
            <person name="Li M."/>
        </authorList>
    </citation>
    <scope>NUCLEOTIDE SEQUENCE [LARGE SCALE GENOMIC DNA]</scope>
    <source>
        <strain evidence="2">SpSt-114</strain>
    </source>
</reference>
<dbReference type="CDD" id="cd02440">
    <property type="entry name" value="AdoMet_MTases"/>
    <property type="match status" value="1"/>
</dbReference>
<dbReference type="Pfam" id="PF01209">
    <property type="entry name" value="Ubie_methyltran"/>
    <property type="match status" value="1"/>
</dbReference>
<gene>
    <name evidence="2" type="ORF">ENN04_08065</name>
</gene>
<keyword evidence="1" id="KW-0472">Membrane</keyword>
<keyword evidence="2" id="KW-0489">Methyltransferase</keyword>
<dbReference type="Gene3D" id="3.40.50.150">
    <property type="entry name" value="Vaccinia Virus protein VP39"/>
    <property type="match status" value="1"/>
</dbReference>
<accession>A0A7C5T0N9</accession>
<organism evidence="2">
    <name type="scientific">Thermocrinis ruber</name>
    <dbReference type="NCBI Taxonomy" id="75906"/>
    <lineage>
        <taxon>Bacteria</taxon>
        <taxon>Pseudomonadati</taxon>
        <taxon>Aquificota</taxon>
        <taxon>Aquificia</taxon>
        <taxon>Aquificales</taxon>
        <taxon>Aquificaceae</taxon>
        <taxon>Thermocrinis</taxon>
    </lineage>
</organism>
<dbReference type="GO" id="GO:0032259">
    <property type="term" value="P:methylation"/>
    <property type="evidence" value="ECO:0007669"/>
    <property type="project" value="UniProtKB-KW"/>
</dbReference>
<name>A0A7C5T0N9_9AQUI</name>
<dbReference type="SUPFAM" id="SSF53335">
    <property type="entry name" value="S-adenosyl-L-methionine-dependent methyltransferases"/>
    <property type="match status" value="1"/>
</dbReference>
<dbReference type="AlphaFoldDB" id="A0A7C5T0N9"/>
<keyword evidence="1" id="KW-1133">Transmembrane helix</keyword>
<keyword evidence="1" id="KW-0812">Transmembrane</keyword>
<dbReference type="PANTHER" id="PTHR43591">
    <property type="entry name" value="METHYLTRANSFERASE"/>
    <property type="match status" value="1"/>
</dbReference>